<comment type="caution">
    <text evidence="4">The sequence shown here is derived from an EMBL/GenBank/DDBJ whole genome shotgun (WGS) entry which is preliminary data.</text>
</comment>
<evidence type="ECO:0000313" key="4">
    <source>
        <dbReference type="EMBL" id="EYT50771.1"/>
    </source>
</evidence>
<proteinExistence type="predicted"/>
<protein>
    <recommendedName>
        <fullName evidence="3">DUF58 domain-containing protein</fullName>
    </recommendedName>
</protein>
<dbReference type="PANTHER" id="PTHR33608:SF14">
    <property type="entry name" value="POSSIBLE CONSERVED SECRETED PROTEIN"/>
    <property type="match status" value="1"/>
</dbReference>
<accession>A0A022L0G3</accession>
<dbReference type="Proteomes" id="UP000019754">
    <property type="component" value="Unassembled WGS sequence"/>
</dbReference>
<evidence type="ECO:0000256" key="1">
    <source>
        <dbReference type="SAM" id="MobiDB-lite"/>
    </source>
</evidence>
<dbReference type="EMBL" id="AORC01000003">
    <property type="protein sequence ID" value="EYT50771.1"/>
    <property type="molecule type" value="Genomic_DNA"/>
</dbReference>
<keyword evidence="2" id="KW-1133">Transmembrane helix</keyword>
<feature type="transmembrane region" description="Helical" evidence="2">
    <location>
        <begin position="30"/>
        <end position="48"/>
    </location>
</feature>
<dbReference type="InterPro" id="IPR002881">
    <property type="entry name" value="DUF58"/>
</dbReference>
<keyword evidence="2" id="KW-0472">Membrane</keyword>
<dbReference type="HOGENOM" id="CLU_052321_0_0_11"/>
<gene>
    <name evidence="4" type="ORF">D641_0102900</name>
</gene>
<dbReference type="PANTHER" id="PTHR33608">
    <property type="entry name" value="BLL2464 PROTEIN"/>
    <property type="match status" value="1"/>
</dbReference>
<evidence type="ECO:0000256" key="2">
    <source>
        <dbReference type="SAM" id="Phobius"/>
    </source>
</evidence>
<keyword evidence="5" id="KW-1185">Reference proteome</keyword>
<dbReference type="AlphaFoldDB" id="A0A022L0G3"/>
<sequence length="457" mass="48811">MSSSPTGPRRDPGSAPGRGGERLPTRPTAALVRAAIVGCAALALAVLLGRPELILAGLPLLVWALIAIARRIAREEMRGTTPAVLRLGRGVIEEDATTAISVRSAPGVLTTATAPMQPHADLSPRYGSLSGDGEARLRLTSHRWGRVDVGPVHVLLTDSLGAFRAQQTLPARALQVVPASTVLDAPVSVPTPIGVSGVHLSTRRGDGTALSEVRQFRPGDRLHRINWRVTSRTGKLHTNATFTEQDTDVLIVTDTTADVRPAPWADDEAPSSLDMTIRATSAVARHYLTAGDRVSLFDLGHLIGPVPAGTGPRQLRVLTDALSRSRREDGLAKPARRLRSVRTGTLTVVCSPLLAPTTITQIGELVAQGADVIVVDTVPPSIGDVSVLRGRSVRINDASSERFWPEAWALRRMLRERTVRELREAGVPVTAWEGPSSLAPVLLSLSQARSAPRMRRS</sequence>
<keyword evidence="2" id="KW-0812">Transmembrane</keyword>
<name>A0A022L0G3_9MICO</name>
<feature type="transmembrane region" description="Helical" evidence="2">
    <location>
        <begin position="54"/>
        <end position="73"/>
    </location>
</feature>
<feature type="domain" description="DUF58" evidence="3">
    <location>
        <begin position="212"/>
        <end position="380"/>
    </location>
</feature>
<dbReference type="Pfam" id="PF01882">
    <property type="entry name" value="DUF58"/>
    <property type="match status" value="1"/>
</dbReference>
<dbReference type="STRING" id="1249481.D641_0102900"/>
<reference evidence="4 5" key="1">
    <citation type="journal article" date="2013" name="Genome Announc.">
        <title>Draft genome sequence of an Actinobacterium, Brachybacterium muris strain UCD-AY4.</title>
        <authorList>
            <person name="Lo J.R."/>
            <person name="Lang J.M."/>
            <person name="Darling A.E."/>
            <person name="Eisen J.A."/>
            <person name="Coil D.A."/>
        </authorList>
    </citation>
    <scope>NUCLEOTIDE SEQUENCE [LARGE SCALE GENOMIC DNA]</scope>
    <source>
        <strain evidence="4 5">UCD-AY4</strain>
    </source>
</reference>
<feature type="region of interest" description="Disordered" evidence="1">
    <location>
        <begin position="1"/>
        <end position="24"/>
    </location>
</feature>
<organism evidence="4 5">
    <name type="scientific">Brachybacterium muris UCD-AY4</name>
    <dbReference type="NCBI Taxonomy" id="1249481"/>
    <lineage>
        <taxon>Bacteria</taxon>
        <taxon>Bacillati</taxon>
        <taxon>Actinomycetota</taxon>
        <taxon>Actinomycetes</taxon>
        <taxon>Micrococcales</taxon>
        <taxon>Dermabacteraceae</taxon>
        <taxon>Brachybacterium</taxon>
    </lineage>
</organism>
<evidence type="ECO:0000313" key="5">
    <source>
        <dbReference type="Proteomes" id="UP000019754"/>
    </source>
</evidence>
<dbReference type="RefSeq" id="WP_017822297.1">
    <property type="nucleotide sequence ID" value="NZ_AORC01000003.1"/>
</dbReference>
<evidence type="ECO:0000259" key="3">
    <source>
        <dbReference type="Pfam" id="PF01882"/>
    </source>
</evidence>